<keyword evidence="4 5" id="KW-0472">Membrane</keyword>
<dbReference type="Proteomes" id="UP000326759">
    <property type="component" value="Unassembled WGS sequence"/>
</dbReference>
<feature type="transmembrane region" description="Helical" evidence="5">
    <location>
        <begin position="462"/>
        <end position="481"/>
    </location>
</feature>
<sequence length="558" mass="62712">MLRSSKIEFDQLFKDLGGFSYFQWKTILLASIPSFLGGIMVVAPVFTGFTTEYRCKIPLCDNDLTKYSEDFLNFTTPWDEDTNKWSQCQYYSNLNLKANECSPQSFNTSYLTTCSEWVYENKVFQRTTMTQFDLTCRKYWLVSMGTSAYMIGMFIGAIGIGFVSDYFGRRFGLLLSILLVTFGAVVGAFSPSYEMLLVMRTITGAGGMGCFQVPFVLAIEYAGPRFRTACGININIPFALGECFLGFLAYCIRDWKYLQLVAVSPAIFAFFSYFFMPESFMWLISKGRNKEAIEVIETIGSLNGRKVPSYIYSLQEQTIEKESSDEVAKKGLIDVLKSKVILQRSFILFFCWITATSVYFGISSYGSKLSANVFLNFTLLILVEVPSYFCSVYFIDRMGRKAWHLFVFTLAGLGCILSAVLPREQSILILSMNLIGKFGGSAAFGSIFLYSGELYPTECRAIGVGACSMSARIGGIISPFINTLKLIYYPLPAFVYGGLSLVAGCLIILLPETLGTELPQTIEDSEKFGSDQKICYLHCWNSKKRKLSRLTDQLEECQ</sequence>
<protein>
    <submittedName>
        <fullName evidence="7">Organic cation transporter protein</fullName>
    </submittedName>
</protein>
<keyword evidence="3 5" id="KW-1133">Transmembrane helix</keyword>
<dbReference type="SUPFAM" id="SSF103473">
    <property type="entry name" value="MFS general substrate transporter"/>
    <property type="match status" value="1"/>
</dbReference>
<accession>A0A5N5SNK3</accession>
<dbReference type="AlphaFoldDB" id="A0A5N5SNK3"/>
<dbReference type="Gene3D" id="1.20.1250.20">
    <property type="entry name" value="MFS general substrate transporter like domains"/>
    <property type="match status" value="1"/>
</dbReference>
<feature type="transmembrane region" description="Helical" evidence="5">
    <location>
        <begin position="373"/>
        <end position="395"/>
    </location>
</feature>
<feature type="transmembrane region" description="Helical" evidence="5">
    <location>
        <begin position="402"/>
        <end position="421"/>
    </location>
</feature>
<comment type="caution">
    <text evidence="7">The sequence shown here is derived from an EMBL/GenBank/DDBJ whole genome shotgun (WGS) entry which is preliminary data.</text>
</comment>
<dbReference type="InterPro" id="IPR005829">
    <property type="entry name" value="Sugar_transporter_CS"/>
</dbReference>
<gene>
    <name evidence="7" type="primary">Orct_10</name>
    <name evidence="7" type="ORF">Anas_09178</name>
</gene>
<evidence type="ECO:0000313" key="8">
    <source>
        <dbReference type="Proteomes" id="UP000326759"/>
    </source>
</evidence>
<dbReference type="InterPro" id="IPR020846">
    <property type="entry name" value="MFS_dom"/>
</dbReference>
<evidence type="ECO:0000256" key="2">
    <source>
        <dbReference type="ARBA" id="ARBA00022692"/>
    </source>
</evidence>
<proteinExistence type="predicted"/>
<evidence type="ECO:0000256" key="4">
    <source>
        <dbReference type="ARBA" id="ARBA00023136"/>
    </source>
</evidence>
<feature type="domain" description="Major facilitator superfamily (MFS) profile" evidence="6">
    <location>
        <begin position="26"/>
        <end position="515"/>
    </location>
</feature>
<evidence type="ECO:0000256" key="5">
    <source>
        <dbReference type="SAM" id="Phobius"/>
    </source>
</evidence>
<organism evidence="7 8">
    <name type="scientific">Armadillidium nasatum</name>
    <dbReference type="NCBI Taxonomy" id="96803"/>
    <lineage>
        <taxon>Eukaryota</taxon>
        <taxon>Metazoa</taxon>
        <taxon>Ecdysozoa</taxon>
        <taxon>Arthropoda</taxon>
        <taxon>Crustacea</taxon>
        <taxon>Multicrustacea</taxon>
        <taxon>Malacostraca</taxon>
        <taxon>Eumalacostraca</taxon>
        <taxon>Peracarida</taxon>
        <taxon>Isopoda</taxon>
        <taxon>Oniscidea</taxon>
        <taxon>Crinocheta</taxon>
        <taxon>Armadillidiidae</taxon>
        <taxon>Armadillidium</taxon>
    </lineage>
</organism>
<dbReference type="Pfam" id="PF00083">
    <property type="entry name" value="Sugar_tr"/>
    <property type="match status" value="1"/>
</dbReference>
<feature type="transmembrane region" description="Helical" evidence="5">
    <location>
        <begin position="487"/>
        <end position="510"/>
    </location>
</feature>
<feature type="transmembrane region" description="Helical" evidence="5">
    <location>
        <begin position="171"/>
        <end position="190"/>
    </location>
</feature>
<dbReference type="InterPro" id="IPR005828">
    <property type="entry name" value="MFS_sugar_transport-like"/>
</dbReference>
<keyword evidence="8" id="KW-1185">Reference proteome</keyword>
<feature type="transmembrane region" description="Helical" evidence="5">
    <location>
        <begin position="427"/>
        <end position="450"/>
    </location>
</feature>
<dbReference type="CDD" id="cd17317">
    <property type="entry name" value="MFS_SLC22"/>
    <property type="match status" value="1"/>
</dbReference>
<feature type="transmembrane region" description="Helical" evidence="5">
    <location>
        <begin position="21"/>
        <end position="46"/>
    </location>
</feature>
<reference evidence="7 8" key="1">
    <citation type="journal article" date="2019" name="PLoS Biol.">
        <title>Sex chromosomes control vertical transmission of feminizing Wolbachia symbionts in an isopod.</title>
        <authorList>
            <person name="Becking T."/>
            <person name="Chebbi M.A."/>
            <person name="Giraud I."/>
            <person name="Moumen B."/>
            <person name="Laverre T."/>
            <person name="Caubet Y."/>
            <person name="Peccoud J."/>
            <person name="Gilbert C."/>
            <person name="Cordaux R."/>
        </authorList>
    </citation>
    <scope>NUCLEOTIDE SEQUENCE [LARGE SCALE GENOMIC DNA]</scope>
    <source>
        <strain evidence="7">ANa2</strain>
        <tissue evidence="7">Whole body excluding digestive tract and cuticle</tissue>
    </source>
</reference>
<dbReference type="PANTHER" id="PTHR24064">
    <property type="entry name" value="SOLUTE CARRIER FAMILY 22 MEMBER"/>
    <property type="match status" value="1"/>
</dbReference>
<evidence type="ECO:0000256" key="3">
    <source>
        <dbReference type="ARBA" id="ARBA00022989"/>
    </source>
</evidence>
<dbReference type="EMBL" id="SEYY01022789">
    <property type="protein sequence ID" value="KAB7495288.1"/>
    <property type="molecule type" value="Genomic_DNA"/>
</dbReference>
<dbReference type="GO" id="GO:0016020">
    <property type="term" value="C:membrane"/>
    <property type="evidence" value="ECO:0007669"/>
    <property type="project" value="UniProtKB-SubCell"/>
</dbReference>
<feature type="transmembrane region" description="Helical" evidence="5">
    <location>
        <begin position="258"/>
        <end position="276"/>
    </location>
</feature>
<keyword evidence="2 5" id="KW-0812">Transmembrane</keyword>
<comment type="subcellular location">
    <subcellularLocation>
        <location evidence="1">Membrane</location>
        <topology evidence="1">Multi-pass membrane protein</topology>
    </subcellularLocation>
</comment>
<dbReference type="OrthoDB" id="6894481at2759"/>
<dbReference type="GO" id="GO:0022857">
    <property type="term" value="F:transmembrane transporter activity"/>
    <property type="evidence" value="ECO:0007669"/>
    <property type="project" value="InterPro"/>
</dbReference>
<feature type="transmembrane region" description="Helical" evidence="5">
    <location>
        <begin position="234"/>
        <end position="252"/>
    </location>
</feature>
<feature type="transmembrane region" description="Helical" evidence="5">
    <location>
        <begin position="139"/>
        <end position="164"/>
    </location>
</feature>
<dbReference type="PROSITE" id="PS50850">
    <property type="entry name" value="MFS"/>
    <property type="match status" value="1"/>
</dbReference>
<feature type="transmembrane region" description="Helical" evidence="5">
    <location>
        <begin position="346"/>
        <end position="367"/>
    </location>
</feature>
<dbReference type="PROSITE" id="PS00216">
    <property type="entry name" value="SUGAR_TRANSPORT_1"/>
    <property type="match status" value="1"/>
</dbReference>
<dbReference type="InterPro" id="IPR036259">
    <property type="entry name" value="MFS_trans_sf"/>
</dbReference>
<name>A0A5N5SNK3_9CRUS</name>
<evidence type="ECO:0000259" key="6">
    <source>
        <dbReference type="PROSITE" id="PS50850"/>
    </source>
</evidence>
<evidence type="ECO:0000256" key="1">
    <source>
        <dbReference type="ARBA" id="ARBA00004141"/>
    </source>
</evidence>
<evidence type="ECO:0000313" key="7">
    <source>
        <dbReference type="EMBL" id="KAB7495288.1"/>
    </source>
</evidence>